<keyword evidence="1" id="KW-0472">Membrane</keyword>
<dbReference type="Proteomes" id="UP000000770">
    <property type="component" value="Chromosome"/>
</dbReference>
<dbReference type="GeneID" id="11773170"/>
<sequence length="187" mass="21769">MKQKNANKKNKPSLLKNWILSGLAGGIVVVIGYYQYIYEQSLKWKDIRYSEAKVTYDTLLKKTANLVKISQDSESDIQDFSVKLDDYFEFLRSDFALYHGDFIFIRAYSLGFIFTQCIEEKKKNSNSKCESLPIDGRQYRLGICARTSLDHIRKTVDPSIIFSYEQMIKESVNWQHESDTQRDCGRG</sequence>
<dbReference type="KEGG" id="sbn:Sbal195_3110"/>
<dbReference type="RefSeq" id="WP_012197398.1">
    <property type="nucleotide sequence ID" value="NC_009997.1"/>
</dbReference>
<dbReference type="EMBL" id="CP000891">
    <property type="protein sequence ID" value="ABX50272.1"/>
    <property type="molecule type" value="Genomic_DNA"/>
</dbReference>
<dbReference type="HOGENOM" id="CLU_1446720_0_0_6"/>
<evidence type="ECO:0000313" key="3">
    <source>
        <dbReference type="Proteomes" id="UP000000770"/>
    </source>
</evidence>
<accession>A9KWT5</accession>
<protein>
    <submittedName>
        <fullName evidence="2">Uncharacterized protein</fullName>
    </submittedName>
</protein>
<keyword evidence="1" id="KW-0812">Transmembrane</keyword>
<organism evidence="2 3">
    <name type="scientific">Shewanella baltica (strain OS195)</name>
    <dbReference type="NCBI Taxonomy" id="399599"/>
    <lineage>
        <taxon>Bacteria</taxon>
        <taxon>Pseudomonadati</taxon>
        <taxon>Pseudomonadota</taxon>
        <taxon>Gammaproteobacteria</taxon>
        <taxon>Alteromonadales</taxon>
        <taxon>Shewanellaceae</taxon>
        <taxon>Shewanella</taxon>
    </lineage>
</organism>
<keyword evidence="1" id="KW-1133">Transmembrane helix</keyword>
<dbReference type="AlphaFoldDB" id="A9KWT5"/>
<gene>
    <name evidence="2" type="ordered locus">Sbal195_3110</name>
</gene>
<evidence type="ECO:0000313" key="2">
    <source>
        <dbReference type="EMBL" id="ABX50272.1"/>
    </source>
</evidence>
<evidence type="ECO:0000256" key="1">
    <source>
        <dbReference type="SAM" id="Phobius"/>
    </source>
</evidence>
<name>A9KWT5_SHEB9</name>
<reference evidence="2 3" key="1">
    <citation type="submission" date="2007-11" db="EMBL/GenBank/DDBJ databases">
        <title>Complete sequence of chromosome of Shewanella baltica OS195.</title>
        <authorList>
            <consortium name="US DOE Joint Genome Institute"/>
            <person name="Copeland A."/>
            <person name="Lucas S."/>
            <person name="Lapidus A."/>
            <person name="Barry K."/>
            <person name="Glavina del Rio T."/>
            <person name="Dalin E."/>
            <person name="Tice H."/>
            <person name="Pitluck S."/>
            <person name="Chain P."/>
            <person name="Malfatti S."/>
            <person name="Shin M."/>
            <person name="Vergez L."/>
            <person name="Schmutz J."/>
            <person name="Larimer F."/>
            <person name="Land M."/>
            <person name="Hauser L."/>
            <person name="Kyrpides N."/>
            <person name="Kim E."/>
            <person name="Brettar I."/>
            <person name="Rodrigues J."/>
            <person name="Konstantinidis K."/>
            <person name="Klappenbach J."/>
            <person name="Hofle M."/>
            <person name="Tiedje J."/>
            <person name="Richardson P."/>
        </authorList>
    </citation>
    <scope>NUCLEOTIDE SEQUENCE [LARGE SCALE GENOMIC DNA]</scope>
    <source>
        <strain evidence="2 3">OS195</strain>
    </source>
</reference>
<proteinExistence type="predicted"/>
<feature type="transmembrane region" description="Helical" evidence="1">
    <location>
        <begin position="18"/>
        <end position="38"/>
    </location>
</feature>